<dbReference type="PANTHER" id="PTHR43280">
    <property type="entry name" value="ARAC-FAMILY TRANSCRIPTIONAL REGULATOR"/>
    <property type="match status" value="1"/>
</dbReference>
<keyword evidence="2" id="KW-0238">DNA-binding</keyword>
<dbReference type="PROSITE" id="PS00041">
    <property type="entry name" value="HTH_ARAC_FAMILY_1"/>
    <property type="match status" value="1"/>
</dbReference>
<dbReference type="Proteomes" id="UP001157114">
    <property type="component" value="Unassembled WGS sequence"/>
</dbReference>
<organism evidence="5 6">
    <name type="scientific">Paenibacillus glycanilyticus</name>
    <dbReference type="NCBI Taxonomy" id="126569"/>
    <lineage>
        <taxon>Bacteria</taxon>
        <taxon>Bacillati</taxon>
        <taxon>Bacillota</taxon>
        <taxon>Bacilli</taxon>
        <taxon>Bacillales</taxon>
        <taxon>Paenibacillaceae</taxon>
        <taxon>Paenibacillus</taxon>
    </lineage>
</organism>
<dbReference type="PROSITE" id="PS01124">
    <property type="entry name" value="HTH_ARAC_FAMILY_2"/>
    <property type="match status" value="1"/>
</dbReference>
<name>A0ABQ6GDY3_9BACL</name>
<dbReference type="Gene3D" id="1.10.10.60">
    <property type="entry name" value="Homeodomain-like"/>
    <property type="match status" value="2"/>
</dbReference>
<dbReference type="EMBL" id="BSSQ01000011">
    <property type="protein sequence ID" value="GLX68453.1"/>
    <property type="molecule type" value="Genomic_DNA"/>
</dbReference>
<proteinExistence type="predicted"/>
<dbReference type="InterPro" id="IPR009057">
    <property type="entry name" value="Homeodomain-like_sf"/>
</dbReference>
<gene>
    <name evidence="5" type="ORF">MU1_27980</name>
</gene>
<evidence type="ECO:0000256" key="3">
    <source>
        <dbReference type="ARBA" id="ARBA00023163"/>
    </source>
</evidence>
<dbReference type="PANTHER" id="PTHR43280:SF28">
    <property type="entry name" value="HTH-TYPE TRANSCRIPTIONAL ACTIVATOR RHAS"/>
    <property type="match status" value="1"/>
</dbReference>
<evidence type="ECO:0000256" key="1">
    <source>
        <dbReference type="ARBA" id="ARBA00023015"/>
    </source>
</evidence>
<dbReference type="SMART" id="SM00342">
    <property type="entry name" value="HTH_ARAC"/>
    <property type="match status" value="1"/>
</dbReference>
<protein>
    <recommendedName>
        <fullName evidence="4">HTH araC/xylS-type domain-containing protein</fullName>
    </recommendedName>
</protein>
<reference evidence="5 6" key="1">
    <citation type="submission" date="2023-03" db="EMBL/GenBank/DDBJ databases">
        <title>Draft genome sequence of the bacteria which degrade cell wall of Tricholomamatutake.</title>
        <authorList>
            <person name="Konishi Y."/>
            <person name="Fukuta Y."/>
            <person name="Shirasaka N."/>
        </authorList>
    </citation>
    <scope>NUCLEOTIDE SEQUENCE [LARGE SCALE GENOMIC DNA]</scope>
    <source>
        <strain evidence="6">mu1</strain>
    </source>
</reference>
<evidence type="ECO:0000256" key="2">
    <source>
        <dbReference type="ARBA" id="ARBA00023125"/>
    </source>
</evidence>
<keyword evidence="3" id="KW-0804">Transcription</keyword>
<accession>A0ABQ6GDY3</accession>
<dbReference type="InterPro" id="IPR018062">
    <property type="entry name" value="HTH_AraC-typ_CS"/>
</dbReference>
<keyword evidence="6" id="KW-1185">Reference proteome</keyword>
<feature type="domain" description="HTH araC/xylS-type" evidence="4">
    <location>
        <begin position="32"/>
        <end position="130"/>
    </location>
</feature>
<evidence type="ECO:0000313" key="5">
    <source>
        <dbReference type="EMBL" id="GLX68453.1"/>
    </source>
</evidence>
<evidence type="ECO:0000259" key="4">
    <source>
        <dbReference type="PROSITE" id="PS01124"/>
    </source>
</evidence>
<dbReference type="InterPro" id="IPR018060">
    <property type="entry name" value="HTH_AraC"/>
</dbReference>
<keyword evidence="1" id="KW-0805">Transcription regulation</keyword>
<sequence length="135" mass="15747">MASQRIVELLTELVLSDSVFESEDKDIPLYITEILQLIENRYFEKITLDALSKQFAVNKYHLIKIFKKYIGFSPGDFIINTRITKAKELLKYSDHTILEISHLIGIDNVSHFINLFKDRTGLTPLSFRKSWQVPK</sequence>
<dbReference type="Pfam" id="PF12833">
    <property type="entry name" value="HTH_18"/>
    <property type="match status" value="1"/>
</dbReference>
<dbReference type="SUPFAM" id="SSF46689">
    <property type="entry name" value="Homeodomain-like"/>
    <property type="match status" value="2"/>
</dbReference>
<evidence type="ECO:0000313" key="6">
    <source>
        <dbReference type="Proteomes" id="UP001157114"/>
    </source>
</evidence>
<comment type="caution">
    <text evidence="5">The sequence shown here is derived from an EMBL/GenBank/DDBJ whole genome shotgun (WGS) entry which is preliminary data.</text>
</comment>